<dbReference type="Proteomes" id="UP000358010">
    <property type="component" value="Unassembled WGS sequence"/>
</dbReference>
<gene>
    <name evidence="1" type="ORF">NCTC10974_05808</name>
</gene>
<name>A0A485JM64_ECOLX</name>
<dbReference type="EMBL" id="CAADJZ010000002">
    <property type="protein sequence ID" value="VFT72129.1"/>
    <property type="molecule type" value="Genomic_DNA"/>
</dbReference>
<accession>A0A485JM64</accession>
<protein>
    <submittedName>
        <fullName evidence="1">Uncharacterized protein</fullName>
    </submittedName>
</protein>
<reference evidence="1 2" key="1">
    <citation type="submission" date="2019-03" db="EMBL/GenBank/DDBJ databases">
        <authorList>
            <consortium name="Pathogen Informatics"/>
        </authorList>
    </citation>
    <scope>NUCLEOTIDE SEQUENCE [LARGE SCALE GENOMIC DNA]</scope>
    <source>
        <strain evidence="1 2">NCTC10974</strain>
    </source>
</reference>
<dbReference type="AlphaFoldDB" id="A0A485JM64"/>
<proteinExistence type="predicted"/>
<organism evidence="1 2">
    <name type="scientific">Escherichia coli</name>
    <dbReference type="NCBI Taxonomy" id="562"/>
    <lineage>
        <taxon>Bacteria</taxon>
        <taxon>Pseudomonadati</taxon>
        <taxon>Pseudomonadota</taxon>
        <taxon>Gammaproteobacteria</taxon>
        <taxon>Enterobacterales</taxon>
        <taxon>Enterobacteriaceae</taxon>
        <taxon>Escherichia</taxon>
    </lineage>
</organism>
<evidence type="ECO:0000313" key="2">
    <source>
        <dbReference type="Proteomes" id="UP000358010"/>
    </source>
</evidence>
<sequence length="42" mass="5085">MWYQHIYILSHADESAFYKNWAAYKKVLFESDLALLYINISK</sequence>
<evidence type="ECO:0000313" key="1">
    <source>
        <dbReference type="EMBL" id="VFT72129.1"/>
    </source>
</evidence>